<dbReference type="Gene3D" id="1.20.1050.80">
    <property type="entry name" value="VPS9 domain"/>
    <property type="match status" value="1"/>
</dbReference>
<dbReference type="PANTHER" id="PTHR23101">
    <property type="entry name" value="RAB GDP/GTP EXCHANGE FACTOR"/>
    <property type="match status" value="1"/>
</dbReference>
<reference evidence="7" key="3">
    <citation type="journal article" date="2021" name="World Allergy Organ. J.">
        <title>Chromosome-level assembly of Dermatophagoides farinae genome and transcriptome reveals two novel allergens Der f 37 and Der f 39.</title>
        <authorList>
            <person name="Chen J."/>
            <person name="Cai Z."/>
            <person name="Fan D."/>
            <person name="Hu J."/>
            <person name="Hou Y."/>
            <person name="He Y."/>
            <person name="Zhang Z."/>
            <person name="Zhao Z."/>
            <person name="Gao P."/>
            <person name="Hu W."/>
            <person name="Sun J."/>
            <person name="Li J."/>
            <person name="Ji K."/>
        </authorList>
    </citation>
    <scope>NUCLEOTIDE SEQUENCE</scope>
    <source>
        <strain evidence="7">JKM2019</strain>
    </source>
</reference>
<dbReference type="InterPro" id="IPR003123">
    <property type="entry name" value="VPS9"/>
</dbReference>
<protein>
    <submittedName>
        <fullName evidence="7 8">Rab5 GDP/GTP exchange factor</fullName>
    </submittedName>
</protein>
<feature type="domain" description="A20-type" evidence="5">
    <location>
        <begin position="67"/>
        <end position="101"/>
    </location>
</feature>
<name>A0A922I1K7_DERFA</name>
<reference evidence="8" key="4">
    <citation type="journal article" date="2022" name="Res Sq">
        <title>Comparative Genomics Reveals Insights into the Divergent Evolution of Astigmatic Mites and Household Pest Adaptations.</title>
        <authorList>
            <person name="Xiong Q."/>
            <person name="Wan A.T.-Y."/>
            <person name="Liu X.-Y."/>
            <person name="Fung C.S.-H."/>
            <person name="Xiao X."/>
            <person name="Malainual N."/>
            <person name="Hou J."/>
            <person name="Wang L."/>
            <person name="Wang M."/>
            <person name="Yang K."/>
            <person name="Cui Y."/>
            <person name="Leung E."/>
            <person name="Nong W."/>
            <person name="Shin S.-K."/>
            <person name="Au S."/>
            <person name="Jeong K.Y."/>
            <person name="Chew F.T."/>
            <person name="Hui J."/>
            <person name="Leung T.F."/>
            <person name="Tungtrongchitr A."/>
            <person name="Zhong N."/>
            <person name="Liu Z."/>
            <person name="Tsui S."/>
        </authorList>
    </citation>
    <scope>NUCLEOTIDE SEQUENCE</scope>
    <source>
        <strain evidence="8">Derf</strain>
        <tissue evidence="8">Whole organism</tissue>
    </source>
</reference>
<comment type="caution">
    <text evidence="8">The sequence shown here is derived from an EMBL/GenBank/DDBJ whole genome shotgun (WGS) entry which is preliminary data.</text>
</comment>
<dbReference type="GO" id="GO:0031267">
    <property type="term" value="F:small GTPase binding"/>
    <property type="evidence" value="ECO:0007669"/>
    <property type="project" value="TreeGrafter"/>
</dbReference>
<evidence type="ECO:0000259" key="6">
    <source>
        <dbReference type="PROSITE" id="PS51205"/>
    </source>
</evidence>
<dbReference type="Pfam" id="PF01754">
    <property type="entry name" value="zf-A20"/>
    <property type="match status" value="1"/>
</dbReference>
<feature type="region of interest" description="Disordered" evidence="4">
    <location>
        <begin position="661"/>
        <end position="714"/>
    </location>
</feature>
<dbReference type="InterPro" id="IPR045046">
    <property type="entry name" value="Vps9-like"/>
</dbReference>
<dbReference type="GO" id="GO:0016192">
    <property type="term" value="P:vesicle-mediated transport"/>
    <property type="evidence" value="ECO:0007669"/>
    <property type="project" value="InterPro"/>
</dbReference>
<reference evidence="8" key="1">
    <citation type="submission" date="2013-05" db="EMBL/GenBank/DDBJ databases">
        <authorList>
            <person name="Yim A.K.Y."/>
            <person name="Chan T.F."/>
            <person name="Ji K.M."/>
            <person name="Liu X.Y."/>
            <person name="Zhou J.W."/>
            <person name="Li R.Q."/>
            <person name="Yang K.Y."/>
            <person name="Li J."/>
            <person name="Li M."/>
            <person name="Law P.T.W."/>
            <person name="Wu Y.L."/>
            <person name="Cai Z.L."/>
            <person name="Qin H."/>
            <person name="Bao Y."/>
            <person name="Leung R.K.K."/>
            <person name="Ng P.K.S."/>
            <person name="Zou J."/>
            <person name="Zhong X.J."/>
            <person name="Ran P.X."/>
            <person name="Zhong N.S."/>
            <person name="Liu Z.G."/>
            <person name="Tsui S.K.W."/>
        </authorList>
    </citation>
    <scope>NUCLEOTIDE SEQUENCE</scope>
    <source>
        <strain evidence="8">Derf</strain>
        <tissue evidence="8">Whole organism</tissue>
    </source>
</reference>
<dbReference type="GO" id="GO:0005829">
    <property type="term" value="C:cytosol"/>
    <property type="evidence" value="ECO:0007669"/>
    <property type="project" value="TreeGrafter"/>
</dbReference>
<dbReference type="PANTHER" id="PTHR23101:SF122">
    <property type="entry name" value="RABAPTIN-5-ASSOCIATED EXCHANGE FACTOR FOR RAB5"/>
    <property type="match status" value="1"/>
</dbReference>
<sequence length="714" mass="81666">MDDDFGITTTTTASSIDESDDSIIVLKNNKNNNDNDGDDNHDTSMMTMNNDNGGSYRHKMTVQIVADKSALHCKNGCGFYGNREWFGYCSICYKEIRHHQQQQQHQHHHNQSNMAQIQKNYPVSSSIPPPSTSMSPPPLQPTSQSSSFSMSLKQKILPESLNRAHSTTSLSSSTASFLTNPTGSLSFRKFEEKKRQQSEKNRIKSIFKRASTFREYRSSSAASSSQQHSNSNNNSQHTTQENNSWPFFSLERPFEEVLAKFYPDYALRDINVNVAKCVEKVNKLLNRGTSIEDLTELMHDFYSTMENRFQTSPHYKDVNSVQFSQLIDQTEKILMNKLYTNLFARVQNEEEERDLELQKKIRNLNWIMSNHLDIEINLRHPKVKDLMDQAITEISEVDSKQIPYEKLDAIVRCSKTIFEMLQIDNNAAISADQFLPALVFVIINANPPLLQSNIKFITRFSTPSRLMTGEAGYYFTNLCCATTFIEKISGESLNMSESDFQSYINGEAQPPGYYKQSFLCEPFRIMNSNHTILNDTIKRNAQWLENLDYLEKRMDRFEQIFENKCRVAIDSSKEMIAQHSTYKIFDTASVDDVDPLLFPENFRETYKKHRQQKKEKENLLIEIESTSSSPNLNINDVSVDSQIVCDQLASIDFNHDSSIEPLTVETNDDDKDNNNDNDDDGGGFPKLPNPLCPEPISTTTTVNSNSDQSEKTSE</sequence>
<dbReference type="SUPFAM" id="SSF57716">
    <property type="entry name" value="Glucocorticoid receptor-like (DNA-binding domain)"/>
    <property type="match status" value="1"/>
</dbReference>
<dbReference type="Gene3D" id="1.20.5.4770">
    <property type="match status" value="1"/>
</dbReference>
<dbReference type="Proteomes" id="UP000790347">
    <property type="component" value="Unassembled WGS sequence"/>
</dbReference>
<dbReference type="SUPFAM" id="SSF109993">
    <property type="entry name" value="VPS9 domain"/>
    <property type="match status" value="1"/>
</dbReference>
<dbReference type="SMART" id="SM00259">
    <property type="entry name" value="ZnF_A20"/>
    <property type="match status" value="1"/>
</dbReference>
<dbReference type="GO" id="GO:0008270">
    <property type="term" value="F:zinc ion binding"/>
    <property type="evidence" value="ECO:0007669"/>
    <property type="project" value="UniProtKB-KW"/>
</dbReference>
<feature type="region of interest" description="Disordered" evidence="4">
    <location>
        <begin position="121"/>
        <end position="153"/>
    </location>
</feature>
<proteinExistence type="predicted"/>
<feature type="compositionally biased region" description="Polar residues" evidence="4">
    <location>
        <begin position="696"/>
        <end position="707"/>
    </location>
</feature>
<evidence type="ECO:0000313" key="9">
    <source>
        <dbReference type="Proteomes" id="UP000790347"/>
    </source>
</evidence>
<organism evidence="8 9">
    <name type="scientific">Dermatophagoides farinae</name>
    <name type="common">American house dust mite</name>
    <dbReference type="NCBI Taxonomy" id="6954"/>
    <lineage>
        <taxon>Eukaryota</taxon>
        <taxon>Metazoa</taxon>
        <taxon>Ecdysozoa</taxon>
        <taxon>Arthropoda</taxon>
        <taxon>Chelicerata</taxon>
        <taxon>Arachnida</taxon>
        <taxon>Acari</taxon>
        <taxon>Acariformes</taxon>
        <taxon>Sarcoptiformes</taxon>
        <taxon>Astigmata</taxon>
        <taxon>Psoroptidia</taxon>
        <taxon>Analgoidea</taxon>
        <taxon>Pyroglyphidae</taxon>
        <taxon>Dermatophagoidinae</taxon>
        <taxon>Dermatophagoides</taxon>
    </lineage>
</organism>
<dbReference type="InterPro" id="IPR002653">
    <property type="entry name" value="Znf_A20"/>
</dbReference>
<evidence type="ECO:0000256" key="1">
    <source>
        <dbReference type="ARBA" id="ARBA00022723"/>
    </source>
</evidence>
<feature type="compositionally biased region" description="Low complexity" evidence="4">
    <location>
        <begin position="141"/>
        <end position="152"/>
    </location>
</feature>
<dbReference type="GO" id="GO:0005085">
    <property type="term" value="F:guanyl-nucleotide exchange factor activity"/>
    <property type="evidence" value="ECO:0007669"/>
    <property type="project" value="InterPro"/>
</dbReference>
<accession>A0A922I1K7</accession>
<keyword evidence="9" id="KW-1185">Reference proteome</keyword>
<keyword evidence="1" id="KW-0479">Metal-binding</keyword>
<dbReference type="Gene3D" id="1.10.246.120">
    <property type="match status" value="1"/>
</dbReference>
<feature type="compositionally biased region" description="Acidic residues" evidence="4">
    <location>
        <begin position="666"/>
        <end position="681"/>
    </location>
</feature>
<evidence type="ECO:0000313" key="8">
    <source>
        <dbReference type="EMBL" id="KAH9517357.1"/>
    </source>
</evidence>
<dbReference type="Pfam" id="PF02204">
    <property type="entry name" value="VPS9"/>
    <property type="match status" value="1"/>
</dbReference>
<dbReference type="GO" id="GO:0030139">
    <property type="term" value="C:endocytic vesicle"/>
    <property type="evidence" value="ECO:0007669"/>
    <property type="project" value="TreeGrafter"/>
</dbReference>
<evidence type="ECO:0000256" key="3">
    <source>
        <dbReference type="ARBA" id="ARBA00022833"/>
    </source>
</evidence>
<dbReference type="GO" id="GO:0003677">
    <property type="term" value="F:DNA binding"/>
    <property type="evidence" value="ECO:0007669"/>
    <property type="project" value="InterPro"/>
</dbReference>
<feature type="domain" description="VPS9" evidence="6">
    <location>
        <begin position="351"/>
        <end position="494"/>
    </location>
</feature>
<evidence type="ECO:0000256" key="4">
    <source>
        <dbReference type="SAM" id="MobiDB-lite"/>
    </source>
</evidence>
<reference evidence="7" key="2">
    <citation type="submission" date="2020-06" db="EMBL/GenBank/DDBJ databases">
        <authorList>
            <person name="Ji K."/>
            <person name="Li J."/>
        </authorList>
    </citation>
    <scope>NUCLEOTIDE SEQUENCE</scope>
    <source>
        <strain evidence="7">JKM2019</strain>
        <tissue evidence="7">Whole body</tissue>
    </source>
</reference>
<feature type="region of interest" description="Disordered" evidence="4">
    <location>
        <begin position="27"/>
        <end position="54"/>
    </location>
</feature>
<evidence type="ECO:0000313" key="7">
    <source>
        <dbReference type="EMBL" id="KAH7646771.1"/>
    </source>
</evidence>
<evidence type="ECO:0000259" key="5">
    <source>
        <dbReference type="PROSITE" id="PS51036"/>
    </source>
</evidence>
<dbReference type="InterPro" id="IPR041545">
    <property type="entry name" value="DUF5601"/>
</dbReference>
<dbReference type="AlphaFoldDB" id="A0A922I1K7"/>
<feature type="compositionally biased region" description="Polar residues" evidence="4">
    <location>
        <begin position="43"/>
        <end position="53"/>
    </location>
</feature>
<dbReference type="PROSITE" id="PS51036">
    <property type="entry name" value="ZF_A20"/>
    <property type="match status" value="1"/>
</dbReference>
<dbReference type="EMBL" id="ASGP02000003">
    <property type="protein sequence ID" value="KAH9517357.1"/>
    <property type="molecule type" value="Genomic_DNA"/>
</dbReference>
<dbReference type="SMART" id="SM00167">
    <property type="entry name" value="VPS9"/>
    <property type="match status" value="1"/>
</dbReference>
<dbReference type="Proteomes" id="UP000828236">
    <property type="component" value="Unassembled WGS sequence"/>
</dbReference>
<evidence type="ECO:0000256" key="2">
    <source>
        <dbReference type="ARBA" id="ARBA00022771"/>
    </source>
</evidence>
<feature type="compositionally biased region" description="Pro residues" evidence="4">
    <location>
        <begin position="127"/>
        <end position="140"/>
    </location>
</feature>
<dbReference type="PROSITE" id="PS51205">
    <property type="entry name" value="VPS9"/>
    <property type="match status" value="1"/>
</dbReference>
<feature type="compositionally biased region" description="Low complexity" evidence="4">
    <location>
        <begin position="218"/>
        <end position="242"/>
    </location>
</feature>
<dbReference type="InterPro" id="IPR037191">
    <property type="entry name" value="VPS9_dom_sf"/>
</dbReference>
<feature type="region of interest" description="Disordered" evidence="4">
    <location>
        <begin position="217"/>
        <end position="242"/>
    </location>
</feature>
<gene>
    <name evidence="8" type="primary">RABGEF1</name>
    <name evidence="8" type="ORF">DERF_008035</name>
    <name evidence="7" type="ORF">HUG17_2309</name>
</gene>
<keyword evidence="2" id="KW-0863">Zinc-finger</keyword>
<dbReference type="Pfam" id="PF18151">
    <property type="entry name" value="DUF5601"/>
    <property type="match status" value="1"/>
</dbReference>
<keyword evidence="3" id="KW-0862">Zinc</keyword>
<dbReference type="EMBL" id="SDOV01000001">
    <property type="protein sequence ID" value="KAH7646771.1"/>
    <property type="molecule type" value="Genomic_DNA"/>
</dbReference>